<dbReference type="EMBL" id="VSRR010003870">
    <property type="protein sequence ID" value="MPC37735.1"/>
    <property type="molecule type" value="Genomic_DNA"/>
</dbReference>
<feature type="compositionally biased region" description="Polar residues" evidence="1">
    <location>
        <begin position="100"/>
        <end position="109"/>
    </location>
</feature>
<evidence type="ECO:0000313" key="2">
    <source>
        <dbReference type="EMBL" id="MPC37735.1"/>
    </source>
</evidence>
<dbReference type="AlphaFoldDB" id="A0A5B7EWA9"/>
<name>A0A5B7EWA9_PORTR</name>
<organism evidence="2 3">
    <name type="scientific">Portunus trituberculatus</name>
    <name type="common">Swimming crab</name>
    <name type="synonym">Neptunus trituberculatus</name>
    <dbReference type="NCBI Taxonomy" id="210409"/>
    <lineage>
        <taxon>Eukaryota</taxon>
        <taxon>Metazoa</taxon>
        <taxon>Ecdysozoa</taxon>
        <taxon>Arthropoda</taxon>
        <taxon>Crustacea</taxon>
        <taxon>Multicrustacea</taxon>
        <taxon>Malacostraca</taxon>
        <taxon>Eumalacostraca</taxon>
        <taxon>Eucarida</taxon>
        <taxon>Decapoda</taxon>
        <taxon>Pleocyemata</taxon>
        <taxon>Brachyura</taxon>
        <taxon>Eubrachyura</taxon>
        <taxon>Portunoidea</taxon>
        <taxon>Portunidae</taxon>
        <taxon>Portuninae</taxon>
        <taxon>Portunus</taxon>
    </lineage>
</organism>
<comment type="caution">
    <text evidence="2">The sequence shown here is derived from an EMBL/GenBank/DDBJ whole genome shotgun (WGS) entry which is preliminary data.</text>
</comment>
<accession>A0A5B7EWA9</accession>
<proteinExistence type="predicted"/>
<reference evidence="2 3" key="1">
    <citation type="submission" date="2019-05" db="EMBL/GenBank/DDBJ databases">
        <title>Another draft genome of Portunus trituberculatus and its Hox gene families provides insights of decapod evolution.</title>
        <authorList>
            <person name="Jeong J.-H."/>
            <person name="Song I."/>
            <person name="Kim S."/>
            <person name="Choi T."/>
            <person name="Kim D."/>
            <person name="Ryu S."/>
            <person name="Kim W."/>
        </authorList>
    </citation>
    <scope>NUCLEOTIDE SEQUENCE [LARGE SCALE GENOMIC DNA]</scope>
    <source>
        <tissue evidence="2">Muscle</tissue>
    </source>
</reference>
<dbReference type="Proteomes" id="UP000324222">
    <property type="component" value="Unassembled WGS sequence"/>
</dbReference>
<gene>
    <name evidence="2" type="ORF">E2C01_031225</name>
</gene>
<keyword evidence="3" id="KW-1185">Reference proteome</keyword>
<protein>
    <submittedName>
        <fullName evidence="2">Uncharacterized protein</fullName>
    </submittedName>
</protein>
<feature type="region of interest" description="Disordered" evidence="1">
    <location>
        <begin position="96"/>
        <end position="145"/>
    </location>
</feature>
<evidence type="ECO:0000256" key="1">
    <source>
        <dbReference type="SAM" id="MobiDB-lite"/>
    </source>
</evidence>
<evidence type="ECO:0000313" key="3">
    <source>
        <dbReference type="Proteomes" id="UP000324222"/>
    </source>
</evidence>
<sequence length="145" mass="15502">MLSPLSVLSWSIPPRRPSRIPQGIIKCQRPLLPTAGQLHAHVVTVLCLNGGHVVTNGEKGGYRKTGTVVGGWEEVGEQPSEVEKRVVAGGRMEAGGIIDNTLSSPTHTQAVKEARKPSIRATTTSQLSTQPPSPHPATRLAHKRN</sequence>